<dbReference type="Gene3D" id="2.70.98.70">
    <property type="match status" value="1"/>
</dbReference>
<evidence type="ECO:0000256" key="2">
    <source>
        <dbReference type="ARBA" id="ARBA00022729"/>
    </source>
</evidence>
<keyword evidence="2" id="KW-0732">Signal</keyword>
<dbReference type="SUPFAM" id="SSF53474">
    <property type="entry name" value="alpha/beta-Hydrolases"/>
    <property type="match status" value="1"/>
</dbReference>
<dbReference type="GO" id="GO:0016829">
    <property type="term" value="F:lyase activity"/>
    <property type="evidence" value="ECO:0007669"/>
    <property type="project" value="UniProtKB-KW"/>
</dbReference>
<proteinExistence type="predicted"/>
<reference evidence="7" key="1">
    <citation type="submission" date="2016-09" db="EMBL/GenBank/DDBJ databases">
        <authorList>
            <person name="Varghese N."/>
            <person name="Submissions S."/>
        </authorList>
    </citation>
    <scope>NUCLEOTIDE SEQUENCE [LARGE SCALE GENOMIC DNA]</scope>
    <source>
        <strain evidence="7">TNe-862</strain>
    </source>
</reference>
<dbReference type="InterPro" id="IPR008929">
    <property type="entry name" value="Chondroitin_lyas"/>
</dbReference>
<dbReference type="Gene3D" id="1.50.10.100">
    <property type="entry name" value="Chondroitin AC/alginate lyase"/>
    <property type="match status" value="1"/>
</dbReference>
<accession>A0A1G6NK60</accession>
<name>A0A1G6NK60_9BURK</name>
<dbReference type="Pfam" id="PF07940">
    <property type="entry name" value="Hepar_II_III_C"/>
    <property type="match status" value="1"/>
</dbReference>
<feature type="domain" description="Heparinase II/III-like C-terminal" evidence="5">
    <location>
        <begin position="230"/>
        <end position="419"/>
    </location>
</feature>
<dbReference type="InterPro" id="IPR029058">
    <property type="entry name" value="AB_hydrolase_fold"/>
</dbReference>
<sequence length="812" mass="91124">MHQRSLHMHAFIGDLVAAYEQQPLRGWLLCAIELVDDWCSRFEFPRDARIMAFHDETVARRLGYWLRLYFALRAAGEQELADHMWQKINAIVAILSEDSFHAGPNNHGMFQDLALLYFCVCTQDVEGIQTKSLKRLGEYFSQSVCRDGVHKEHSPAYHFLVADNIYRHRPLIERLDPANAQALGELTGKMGRFGLNILTPELKYPPLGDTQPVAPPSHYYTAFGLQHTTPDSSAFFFDGGFAVLRDDPEKRDQQTYAVMCAGHHGDYHKHQDDLSVLLYAGEWILYESGPYGYDYAHPLSKHGYSTAAHSTLMLDGVEPSNETGRVSLEESRETRQLVQVQGRNLRYAGVEHERAMTVHRSKPVVDIVDKVKCDAPRNMSLLWQLAPGLKAVKIGDEVHLLKENIKVAKISVQSETPVDLTLGQGDQSPAGYVFPRLGEAMATAVLKAASGETSSWQCRTTVTFPARSVKGINFPFETFPGDWPIQYLFEPRGNSDALFVVFPALAPEFEYRINYRRVLRGAPVNQLFVVDDFGPQGSYLIASNGNLELGEAVCSLIESFRIKLGIDKSRVIFMGSSKGGASALYFANRLGYGHILAGAPQTRIGHFLLRQDLENGPRLANYMFPGESSEEKLNRLIYDLPVHEHVSCRIHVGRGDHHYESHALPYVEHVQKQGGCVELDVGEYSEHSELGQHFPTFLENALRDVFGIKMRKFYPGAAPTLVVSAWREGDEVVGQITLPEGWSTEPVEYAFYLLINDEKKVVRWYEESSTVRFAWPADIAPQDASIRGFAREVSSHDYRLAATASVGTAPMP</sequence>
<dbReference type="PANTHER" id="PTHR39210:SF1">
    <property type="entry name" value="HEPARIN-SULFATE LYASE"/>
    <property type="match status" value="1"/>
</dbReference>
<evidence type="ECO:0000256" key="3">
    <source>
        <dbReference type="ARBA" id="ARBA00022764"/>
    </source>
</evidence>
<keyword evidence="4" id="KW-0456">Lyase</keyword>
<evidence type="ECO:0000256" key="1">
    <source>
        <dbReference type="ARBA" id="ARBA00004418"/>
    </source>
</evidence>
<comment type="subcellular location">
    <subcellularLocation>
        <location evidence="1">Periplasm</location>
    </subcellularLocation>
</comment>
<evidence type="ECO:0000259" key="5">
    <source>
        <dbReference type="Pfam" id="PF07940"/>
    </source>
</evidence>
<dbReference type="Gene3D" id="3.40.50.1820">
    <property type="entry name" value="alpha/beta hydrolase"/>
    <property type="match status" value="1"/>
</dbReference>
<organism evidence="6 7">
    <name type="scientific">Paraburkholderia lycopersici</name>
    <dbReference type="NCBI Taxonomy" id="416944"/>
    <lineage>
        <taxon>Bacteria</taxon>
        <taxon>Pseudomonadati</taxon>
        <taxon>Pseudomonadota</taxon>
        <taxon>Betaproteobacteria</taxon>
        <taxon>Burkholderiales</taxon>
        <taxon>Burkholderiaceae</taxon>
        <taxon>Paraburkholderia</taxon>
    </lineage>
</organism>
<dbReference type="Proteomes" id="UP000198908">
    <property type="component" value="Unassembled WGS sequence"/>
</dbReference>
<keyword evidence="3" id="KW-0574">Periplasm</keyword>
<evidence type="ECO:0000256" key="4">
    <source>
        <dbReference type="ARBA" id="ARBA00023239"/>
    </source>
</evidence>
<keyword evidence="7" id="KW-1185">Reference proteome</keyword>
<evidence type="ECO:0000313" key="6">
    <source>
        <dbReference type="EMBL" id="SDC67687.1"/>
    </source>
</evidence>
<dbReference type="STRING" id="416944.SAMN05421548_10965"/>
<dbReference type="AlphaFoldDB" id="A0A1G6NK60"/>
<dbReference type="InterPro" id="IPR012480">
    <property type="entry name" value="Hepar_II_III_C"/>
</dbReference>
<gene>
    <name evidence="6" type="ORF">SAMN05421548_10965</name>
</gene>
<dbReference type="EMBL" id="FMYQ01000009">
    <property type="protein sequence ID" value="SDC67687.1"/>
    <property type="molecule type" value="Genomic_DNA"/>
</dbReference>
<dbReference type="GO" id="GO:0042597">
    <property type="term" value="C:periplasmic space"/>
    <property type="evidence" value="ECO:0007669"/>
    <property type="project" value="UniProtKB-SubCell"/>
</dbReference>
<protein>
    <submittedName>
        <fullName evidence="6">Heparinase II/III N-terminus</fullName>
    </submittedName>
</protein>
<evidence type="ECO:0000313" key="7">
    <source>
        <dbReference type="Proteomes" id="UP000198908"/>
    </source>
</evidence>
<dbReference type="SUPFAM" id="SSF48230">
    <property type="entry name" value="Chondroitin AC/alginate lyase"/>
    <property type="match status" value="1"/>
</dbReference>
<dbReference type="PANTHER" id="PTHR39210">
    <property type="entry name" value="HEPARIN-SULFATE LYASE"/>
    <property type="match status" value="1"/>
</dbReference>